<reference evidence="3" key="1">
    <citation type="submission" date="2022-10" db="EMBL/GenBank/DDBJ databases">
        <title>The complete genomes of actinobacterial strains from the NBC collection.</title>
        <authorList>
            <person name="Joergensen T.S."/>
            <person name="Alvarez Arevalo M."/>
            <person name="Sterndorff E.B."/>
            <person name="Faurdal D."/>
            <person name="Vuksanovic O."/>
            <person name="Mourched A.-S."/>
            <person name="Charusanti P."/>
            <person name="Shaw S."/>
            <person name="Blin K."/>
            <person name="Weber T."/>
        </authorList>
    </citation>
    <scope>NUCLEOTIDE SEQUENCE</scope>
    <source>
        <strain evidence="3">NBC_00303</strain>
    </source>
</reference>
<evidence type="ECO:0000313" key="4">
    <source>
        <dbReference type="Proteomes" id="UP001432312"/>
    </source>
</evidence>
<dbReference type="Proteomes" id="UP001432312">
    <property type="component" value="Chromosome"/>
</dbReference>
<dbReference type="Gene3D" id="1.10.1660.10">
    <property type="match status" value="1"/>
</dbReference>
<dbReference type="InterPro" id="IPR047057">
    <property type="entry name" value="MerR_fam"/>
</dbReference>
<evidence type="ECO:0000313" key="3">
    <source>
        <dbReference type="EMBL" id="WUN83505.1"/>
    </source>
</evidence>
<dbReference type="InterPro" id="IPR000551">
    <property type="entry name" value="MerR-type_HTH_dom"/>
</dbReference>
<organism evidence="3 4">
    <name type="scientific">Streptomyces erythrochromogenes</name>
    <dbReference type="NCBI Taxonomy" id="285574"/>
    <lineage>
        <taxon>Bacteria</taxon>
        <taxon>Bacillati</taxon>
        <taxon>Actinomycetota</taxon>
        <taxon>Actinomycetes</taxon>
        <taxon>Kitasatosporales</taxon>
        <taxon>Streptomycetaceae</taxon>
        <taxon>Streptomyces</taxon>
    </lineage>
</organism>
<sequence>MTQDTWSIGELATGTGVPVKTLRYYSDSGLLPVARRSTGGHRRYGPEAWERIRVIRHLRALDMPIATITQVVTGECSLGELVATELEAVQERLTELRWRQATLASLDDCGSEERLRRLGILARVQQLPQARRTLTDHWYRELCTAMPKNRLDIMIAMLSPDPPQDPEPATVLAYAEMHLLISTPSFTRWTQDHGEEMKDGPAFYGEIDQAAALTVTALAQGLAPGAGEAVNAFVSAHARARRESDTPAFREYLHGLVSKSSGFDPRLERYWALVATATGGRVLNMTVAHRWLTDGLALSLAEQGRTRPE</sequence>
<accession>A0ABZ1QM76</accession>
<evidence type="ECO:0000256" key="1">
    <source>
        <dbReference type="ARBA" id="ARBA00023125"/>
    </source>
</evidence>
<proteinExistence type="predicted"/>
<dbReference type="EMBL" id="CP108036">
    <property type="protein sequence ID" value="WUN83505.1"/>
    <property type="molecule type" value="Genomic_DNA"/>
</dbReference>
<name>A0ABZ1QM76_9ACTN</name>
<dbReference type="SUPFAM" id="SSF46955">
    <property type="entry name" value="Putative DNA-binding domain"/>
    <property type="match status" value="1"/>
</dbReference>
<dbReference type="SMART" id="SM00422">
    <property type="entry name" value="HTH_MERR"/>
    <property type="match status" value="1"/>
</dbReference>
<keyword evidence="1" id="KW-0238">DNA-binding</keyword>
<protein>
    <submittedName>
        <fullName evidence="3">MerR family transcriptional regulator</fullName>
    </submittedName>
</protein>
<dbReference type="Pfam" id="PF13411">
    <property type="entry name" value="MerR_1"/>
    <property type="match status" value="1"/>
</dbReference>
<dbReference type="InterPro" id="IPR009061">
    <property type="entry name" value="DNA-bd_dom_put_sf"/>
</dbReference>
<gene>
    <name evidence="3" type="ORF">OHA91_36370</name>
</gene>
<dbReference type="PROSITE" id="PS50937">
    <property type="entry name" value="HTH_MERR_2"/>
    <property type="match status" value="1"/>
</dbReference>
<keyword evidence="4" id="KW-1185">Reference proteome</keyword>
<dbReference type="GeneID" id="95501646"/>
<dbReference type="RefSeq" id="WP_051892947.1">
    <property type="nucleotide sequence ID" value="NZ_CP108036.1"/>
</dbReference>
<dbReference type="PANTHER" id="PTHR30204:SF93">
    <property type="entry name" value="HTH MERR-TYPE DOMAIN-CONTAINING PROTEIN"/>
    <property type="match status" value="1"/>
</dbReference>
<feature type="domain" description="HTH merR-type" evidence="2">
    <location>
        <begin position="5"/>
        <end position="74"/>
    </location>
</feature>
<dbReference type="PANTHER" id="PTHR30204">
    <property type="entry name" value="REDOX-CYCLING DRUG-SENSING TRANSCRIPTIONAL ACTIVATOR SOXR"/>
    <property type="match status" value="1"/>
</dbReference>
<dbReference type="PRINTS" id="PR00040">
    <property type="entry name" value="HTHMERR"/>
</dbReference>
<evidence type="ECO:0000259" key="2">
    <source>
        <dbReference type="PROSITE" id="PS50937"/>
    </source>
</evidence>